<reference evidence="2 3" key="1">
    <citation type="submission" date="2019-05" db="EMBL/GenBank/DDBJ databases">
        <title>Another draft genome of Portunus trituberculatus and its Hox gene families provides insights of decapod evolution.</title>
        <authorList>
            <person name="Jeong J.-H."/>
            <person name="Song I."/>
            <person name="Kim S."/>
            <person name="Choi T."/>
            <person name="Kim D."/>
            <person name="Ryu S."/>
            <person name="Kim W."/>
        </authorList>
    </citation>
    <scope>NUCLEOTIDE SEQUENCE [LARGE SCALE GENOMIC DNA]</scope>
    <source>
        <tissue evidence="2">Muscle</tissue>
    </source>
</reference>
<dbReference type="AlphaFoldDB" id="A0A5B7CS09"/>
<accession>A0A5B7CS09</accession>
<evidence type="ECO:0000313" key="2">
    <source>
        <dbReference type="EMBL" id="MPC12547.1"/>
    </source>
</evidence>
<organism evidence="2 3">
    <name type="scientific">Portunus trituberculatus</name>
    <name type="common">Swimming crab</name>
    <name type="synonym">Neptunus trituberculatus</name>
    <dbReference type="NCBI Taxonomy" id="210409"/>
    <lineage>
        <taxon>Eukaryota</taxon>
        <taxon>Metazoa</taxon>
        <taxon>Ecdysozoa</taxon>
        <taxon>Arthropoda</taxon>
        <taxon>Crustacea</taxon>
        <taxon>Multicrustacea</taxon>
        <taxon>Malacostraca</taxon>
        <taxon>Eumalacostraca</taxon>
        <taxon>Eucarida</taxon>
        <taxon>Decapoda</taxon>
        <taxon>Pleocyemata</taxon>
        <taxon>Brachyura</taxon>
        <taxon>Eubrachyura</taxon>
        <taxon>Portunoidea</taxon>
        <taxon>Portunidae</taxon>
        <taxon>Portuninae</taxon>
        <taxon>Portunus</taxon>
    </lineage>
</organism>
<evidence type="ECO:0000313" key="3">
    <source>
        <dbReference type="Proteomes" id="UP000324222"/>
    </source>
</evidence>
<proteinExistence type="predicted"/>
<keyword evidence="3" id="KW-1185">Reference proteome</keyword>
<gene>
    <name evidence="2" type="ORF">E2C01_005245</name>
</gene>
<protein>
    <submittedName>
        <fullName evidence="2">Uncharacterized protein</fullName>
    </submittedName>
</protein>
<name>A0A5B7CS09_PORTR</name>
<feature type="region of interest" description="Disordered" evidence="1">
    <location>
        <begin position="92"/>
        <end position="129"/>
    </location>
</feature>
<comment type="caution">
    <text evidence="2">The sequence shown here is derived from an EMBL/GenBank/DDBJ whole genome shotgun (WGS) entry which is preliminary data.</text>
</comment>
<evidence type="ECO:0000256" key="1">
    <source>
        <dbReference type="SAM" id="MobiDB-lite"/>
    </source>
</evidence>
<sequence>MRAESAQRGPCPWPASLTVRLLQDTLTRGAGEPSSTGTVEHVGVGQVPAGAAVVTGVRGAQLRAGTCVTELLSLLTPVVPSLIKARAHYPTPRTLRARGTSGTQRLAPRRVHTTNPPAPRPARQGHRTPTTRRAYLRVWAAVVLSEAPQTLAGVAVALVHADQVGGAGVVRAQPFEVSLF</sequence>
<dbReference type="EMBL" id="VSRR010000221">
    <property type="protein sequence ID" value="MPC12547.1"/>
    <property type="molecule type" value="Genomic_DNA"/>
</dbReference>
<dbReference type="Proteomes" id="UP000324222">
    <property type="component" value="Unassembled WGS sequence"/>
</dbReference>